<name>A0A381ECV8_9GAMM</name>
<feature type="transmembrane region" description="Helical" evidence="5">
    <location>
        <begin position="24"/>
        <end position="47"/>
    </location>
</feature>
<dbReference type="CDD" id="cd16424">
    <property type="entry name" value="VirB8"/>
    <property type="match status" value="1"/>
</dbReference>
<keyword evidence="2 5" id="KW-0812">Transmembrane</keyword>
<dbReference type="InterPro" id="IPR007430">
    <property type="entry name" value="VirB8"/>
</dbReference>
<evidence type="ECO:0000256" key="4">
    <source>
        <dbReference type="ARBA" id="ARBA00023136"/>
    </source>
</evidence>
<protein>
    <submittedName>
        <fullName evidence="7">Pertussis toxin liberation protein E</fullName>
    </submittedName>
</protein>
<dbReference type="RefSeq" id="WP_115612260.1">
    <property type="nucleotide sequence ID" value="NZ_JBHLZC010000001.1"/>
</dbReference>
<evidence type="ECO:0000256" key="3">
    <source>
        <dbReference type="ARBA" id="ARBA00022989"/>
    </source>
</evidence>
<evidence type="ECO:0000313" key="8">
    <source>
        <dbReference type="Proteomes" id="UP000254572"/>
    </source>
</evidence>
<evidence type="ECO:0000259" key="6">
    <source>
        <dbReference type="Pfam" id="PF04335"/>
    </source>
</evidence>
<proteinExistence type="predicted"/>
<dbReference type="SUPFAM" id="SSF54427">
    <property type="entry name" value="NTF2-like"/>
    <property type="match status" value="1"/>
</dbReference>
<sequence>MSEFATMKKFEERLDEQNIKSMRVAWTVAALSLLVTLGLSGAIYFMLPLKTTDVKVLIVDKNTGYPTEVTSLAEFETGNLRAITGSEALNKFFAQQYIILHDSYQHYSIRDAYSKVELFSTDSVFAEYRVKFQPPNNIEQRMGTKRTLEVNVISLSPQSTPTPFKDGDNGVTMTARIEKLVREGSRILDKTTGTVTMTFGYDTDLAMQEAARNINPFGFQVTSYRFDPDQVAQPPVLESTTKEGAQ</sequence>
<dbReference type="GO" id="GO:0016020">
    <property type="term" value="C:membrane"/>
    <property type="evidence" value="ECO:0007669"/>
    <property type="project" value="UniProtKB-SubCell"/>
</dbReference>
<organism evidence="7 8">
    <name type="scientific">Cardiobacterium valvarum</name>
    <dbReference type="NCBI Taxonomy" id="194702"/>
    <lineage>
        <taxon>Bacteria</taxon>
        <taxon>Pseudomonadati</taxon>
        <taxon>Pseudomonadota</taxon>
        <taxon>Gammaproteobacteria</taxon>
        <taxon>Cardiobacteriales</taxon>
        <taxon>Cardiobacteriaceae</taxon>
        <taxon>Cardiobacterium</taxon>
    </lineage>
</organism>
<dbReference type="Gene3D" id="3.10.450.230">
    <property type="entry name" value="VirB8 protein"/>
    <property type="match status" value="1"/>
</dbReference>
<evidence type="ECO:0000313" key="7">
    <source>
        <dbReference type="EMBL" id="SUX24858.1"/>
    </source>
</evidence>
<keyword evidence="4 5" id="KW-0472">Membrane</keyword>
<dbReference type="InterPro" id="IPR032710">
    <property type="entry name" value="NTF2-like_dom_sf"/>
</dbReference>
<keyword evidence="3 5" id="KW-1133">Transmembrane helix</keyword>
<evidence type="ECO:0000256" key="1">
    <source>
        <dbReference type="ARBA" id="ARBA00004167"/>
    </source>
</evidence>
<dbReference type="EMBL" id="UFUW01000001">
    <property type="protein sequence ID" value="SUX24858.1"/>
    <property type="molecule type" value="Genomic_DNA"/>
</dbReference>
<dbReference type="AlphaFoldDB" id="A0A381ECV8"/>
<keyword evidence="8" id="KW-1185">Reference proteome</keyword>
<evidence type="ECO:0000256" key="2">
    <source>
        <dbReference type="ARBA" id="ARBA00022692"/>
    </source>
</evidence>
<dbReference type="Proteomes" id="UP000254572">
    <property type="component" value="Unassembled WGS sequence"/>
</dbReference>
<feature type="domain" description="Bacterial virulence protein VirB8" evidence="6">
    <location>
        <begin position="16"/>
        <end position="228"/>
    </location>
</feature>
<dbReference type="Pfam" id="PF04335">
    <property type="entry name" value="VirB8"/>
    <property type="match status" value="1"/>
</dbReference>
<reference evidence="7 8" key="1">
    <citation type="submission" date="2018-06" db="EMBL/GenBank/DDBJ databases">
        <authorList>
            <consortium name="Pathogen Informatics"/>
            <person name="Doyle S."/>
        </authorList>
    </citation>
    <scope>NUCLEOTIDE SEQUENCE [LARGE SCALE GENOMIC DNA]</scope>
    <source>
        <strain evidence="7 8">NCTC13294</strain>
    </source>
</reference>
<gene>
    <name evidence="7" type="primary">ptlE</name>
    <name evidence="7" type="ORF">NCTC13294_02118</name>
</gene>
<accession>A0A381ECV8</accession>
<dbReference type="OrthoDB" id="9816242at2"/>
<evidence type="ECO:0000256" key="5">
    <source>
        <dbReference type="SAM" id="Phobius"/>
    </source>
</evidence>
<comment type="subcellular location">
    <subcellularLocation>
        <location evidence="1">Membrane</location>
        <topology evidence="1">Single-pass membrane protein</topology>
    </subcellularLocation>
</comment>